<sequence>MSPPTNPNTTEPAVSSSTCYVGKCISFMRSSDDYTYYDSSKSVACDDQSPGHVQRHHRAVMEGIQREQGRCKTELDQLGGPRPSLKEQRAYLVDISKKFTELLKDALRDDYSGPFVPGRMGIRMGRTRDKVPLRTVISEHLKNLPKHISDPEYAQRVYIYDEETKSTGTKDTIACIALEHALSKDSRACEGSGVTDRIIVRALLKRNIRCWVAIIKKDISDLRQAVRSAITRISDHLVGLGIADSVDHLVETVRVQHQDAIRQRITAFLGEESVVSGTYRGSFEVEKLAECFLGDNGSSQPNVNNSYATYLATDVVENHCKVVVEKFLVDYAANAERCIITKLTAAFNPAVVAGLPDEMIHEIASERQDTIQYRQDLQKEMGVLRKTEELLCQFQHESGGLNA</sequence>
<keyword evidence="2" id="KW-1185">Reference proteome</keyword>
<organism evidence="1 2">
    <name type="scientific">Apiospora rasikravindrae</name>
    <dbReference type="NCBI Taxonomy" id="990691"/>
    <lineage>
        <taxon>Eukaryota</taxon>
        <taxon>Fungi</taxon>
        <taxon>Dikarya</taxon>
        <taxon>Ascomycota</taxon>
        <taxon>Pezizomycotina</taxon>
        <taxon>Sordariomycetes</taxon>
        <taxon>Xylariomycetidae</taxon>
        <taxon>Amphisphaeriales</taxon>
        <taxon>Apiosporaceae</taxon>
        <taxon>Apiospora</taxon>
    </lineage>
</organism>
<evidence type="ECO:0000313" key="2">
    <source>
        <dbReference type="Proteomes" id="UP001444661"/>
    </source>
</evidence>
<protein>
    <recommendedName>
        <fullName evidence="3">GED domain-containing protein</fullName>
    </recommendedName>
</protein>
<comment type="caution">
    <text evidence="1">The sequence shown here is derived from an EMBL/GenBank/DDBJ whole genome shotgun (WGS) entry which is preliminary data.</text>
</comment>
<dbReference type="Proteomes" id="UP001444661">
    <property type="component" value="Unassembled WGS sequence"/>
</dbReference>
<name>A0ABR1TA92_9PEZI</name>
<dbReference type="EMBL" id="JAQQWK010000004">
    <property type="protein sequence ID" value="KAK8043528.1"/>
    <property type="molecule type" value="Genomic_DNA"/>
</dbReference>
<reference evidence="1 2" key="1">
    <citation type="submission" date="2023-01" db="EMBL/GenBank/DDBJ databases">
        <title>Analysis of 21 Apiospora genomes using comparative genomics revels a genus with tremendous synthesis potential of carbohydrate active enzymes and secondary metabolites.</title>
        <authorList>
            <person name="Sorensen T."/>
        </authorList>
    </citation>
    <scope>NUCLEOTIDE SEQUENCE [LARGE SCALE GENOMIC DNA]</scope>
    <source>
        <strain evidence="1 2">CBS 33761</strain>
    </source>
</reference>
<evidence type="ECO:0000313" key="1">
    <source>
        <dbReference type="EMBL" id="KAK8043528.1"/>
    </source>
</evidence>
<evidence type="ECO:0008006" key="3">
    <source>
        <dbReference type="Google" id="ProtNLM"/>
    </source>
</evidence>
<accession>A0ABR1TA92</accession>
<proteinExistence type="predicted"/>
<gene>
    <name evidence="1" type="ORF">PG993_005958</name>
</gene>